<comment type="function">
    <text evidence="25">The transmembrane protein (TM) acts as a class I viral fusion protein. Under the current model, the protein has at least 3 conformational states: pre-fusion native state, pre-hairpin intermediate state, and post-fusion hairpin state. During viral and target cell membrane fusion, the coiled coil regions (heptad repeats) assume a trimer-of-hairpins structure, positioning the fusion peptide in close proximity to the C-terminal region of the ectodomain. The formation of this structure appears to drive apposition and subsequent fusion of viral and target cell membranes. Membranes fusion leads to delivery of the nucleocapsid into the cytoplasm.</text>
</comment>
<keyword evidence="6" id="KW-1032">Host cell membrane</keyword>
<keyword evidence="19 28" id="KW-0472">Membrane</keyword>
<keyword evidence="23" id="KW-0449">Lipoprotein</keyword>
<keyword evidence="14" id="KW-0946">Virion</keyword>
<comment type="subcellular location">
    <subcellularLocation>
        <location evidence="2">Host cell membrane</location>
        <topology evidence="2">Peripheral membrane protein</topology>
    </subcellularLocation>
    <subcellularLocation>
        <location evidence="1">Host cell membrane</location>
        <topology evidence="1">Single-pass type I membrane protein</topology>
    </subcellularLocation>
    <subcellularLocation>
        <location evidence="4">Virion membrane</location>
        <topology evidence="4">Peripheral membrane protein</topology>
    </subcellularLocation>
    <subcellularLocation>
        <location evidence="3">Virion membrane</location>
        <topology evidence="3">Single-pass type I membrane protein</topology>
    </subcellularLocation>
</comment>
<protein>
    <recommendedName>
        <fullName evidence="27">Env polyprotein</fullName>
    </recommendedName>
</protein>
<dbReference type="SUPFAM" id="SSF58069">
    <property type="entry name" value="Virus ectodomain"/>
    <property type="match status" value="1"/>
</dbReference>
<evidence type="ECO:0000256" key="20">
    <source>
        <dbReference type="ARBA" id="ARBA00023139"/>
    </source>
</evidence>
<evidence type="ECO:0000256" key="10">
    <source>
        <dbReference type="ARBA" id="ARBA00022685"/>
    </source>
</evidence>
<keyword evidence="20" id="KW-0564">Palmitate</keyword>
<keyword evidence="10" id="KW-0165">Cleavage on pair of basic residues</keyword>
<evidence type="ECO:0000313" key="30">
    <source>
        <dbReference type="Proteomes" id="UP000115666"/>
    </source>
</evidence>
<keyword evidence="11 28" id="KW-0812">Transmembrane</keyword>
<evidence type="ECO:0000256" key="24">
    <source>
        <dbReference type="ARBA" id="ARBA00023296"/>
    </source>
</evidence>
<keyword evidence="8" id="KW-0945">Host-virus interaction</keyword>
<keyword evidence="9" id="KW-1162">Viral penetration into host cytoplasm</keyword>
<dbReference type="RefSeq" id="YP_002308477.1">
    <property type="nucleotide sequence ID" value="NC_011546.1"/>
</dbReference>
<keyword evidence="7" id="KW-1169">Fusion of virus membrane with host cell membrane</keyword>
<evidence type="ECO:0000256" key="18">
    <source>
        <dbReference type="ARBA" id="ARBA00023054"/>
    </source>
</evidence>
<evidence type="ECO:0000256" key="2">
    <source>
        <dbReference type="ARBA" id="ARBA00004505"/>
    </source>
</evidence>
<dbReference type="GO" id="GO:0055036">
    <property type="term" value="C:virion membrane"/>
    <property type="evidence" value="ECO:0007669"/>
    <property type="project" value="UniProtKB-SubCell"/>
</dbReference>
<evidence type="ECO:0000256" key="5">
    <source>
        <dbReference type="ARBA" id="ARBA00022506"/>
    </source>
</evidence>
<dbReference type="OrthoDB" id="4817at10239"/>
<evidence type="ECO:0000256" key="28">
    <source>
        <dbReference type="SAM" id="Phobius"/>
    </source>
</evidence>
<dbReference type="KEGG" id="vg:13230768"/>
<name>D1MNA4_9DELA</name>
<evidence type="ECO:0000256" key="17">
    <source>
        <dbReference type="ARBA" id="ARBA00022989"/>
    </source>
</evidence>
<reference evidence="29 30" key="1">
    <citation type="journal article" date="2009" name="Retrovirology">
        <title>Genetic characterization of the complete genome of a highly divergent simian T-lymphotropic virus (STLV) type 3 from a wild Cercopithecus mona monkey.</title>
        <authorList>
            <person name="Sintasath D.M."/>
            <person name="Wolfe N.D."/>
            <person name="Zheng H.Q."/>
            <person name="LeBreton M."/>
            <person name="Peeters M."/>
            <person name="Tamoufe U."/>
            <person name="Djoko C.F."/>
            <person name="Diffo J.L."/>
            <person name="Mpoudi-Ngole E."/>
            <person name="Heneine W."/>
            <person name="Switzer W.M."/>
        </authorList>
    </citation>
    <scope>NUCLEOTIDE SEQUENCE [LARGE SCALE GENOMIC DNA]</scope>
    <source>
        <strain evidence="29">Cmo8699AB</strain>
    </source>
</reference>
<evidence type="ECO:0000256" key="11">
    <source>
        <dbReference type="ARBA" id="ARBA00022692"/>
    </source>
</evidence>
<dbReference type="GO" id="GO:0019062">
    <property type="term" value="P:virion attachment to host cell"/>
    <property type="evidence" value="ECO:0007669"/>
    <property type="project" value="UniProtKB-KW"/>
</dbReference>
<evidence type="ECO:0000256" key="26">
    <source>
        <dbReference type="ARBA" id="ARBA00025621"/>
    </source>
</evidence>
<keyword evidence="24" id="KW-1160">Virus entry into host cell</keyword>
<evidence type="ECO:0000256" key="7">
    <source>
        <dbReference type="ARBA" id="ARBA00022521"/>
    </source>
</evidence>
<keyword evidence="16 29" id="KW-0261">Viral envelope protein</keyword>
<keyword evidence="5" id="KW-1168">Fusion of virus membrane with host membrane</keyword>
<dbReference type="PANTHER" id="PTHR10424">
    <property type="entry name" value="VIRAL ENVELOPE PROTEIN"/>
    <property type="match status" value="1"/>
</dbReference>
<organism evidence="29 30">
    <name type="scientific">Simian T-cell lymphotropic virus 6</name>
    <dbReference type="NCBI Taxonomy" id="481147"/>
    <lineage>
        <taxon>Viruses</taxon>
        <taxon>Riboviria</taxon>
        <taxon>Pararnavirae</taxon>
        <taxon>Artverviricota</taxon>
        <taxon>Revtraviricetes</taxon>
        <taxon>Ortervirales</taxon>
        <taxon>Retroviridae</taxon>
        <taxon>Orthoretrovirinae</taxon>
        <taxon>Deltaretrovirus</taxon>
        <taxon>Deltaretrovirus priTlym3</taxon>
        <taxon>Primate T-lymphotropic virus 3</taxon>
    </lineage>
</organism>
<dbReference type="Proteomes" id="UP000115666">
    <property type="component" value="Segment"/>
</dbReference>
<keyword evidence="21" id="KW-1015">Disulfide bond</keyword>
<evidence type="ECO:0000256" key="27">
    <source>
        <dbReference type="ARBA" id="ARBA00029888"/>
    </source>
</evidence>
<evidence type="ECO:0000256" key="6">
    <source>
        <dbReference type="ARBA" id="ARBA00022511"/>
    </source>
</evidence>
<evidence type="ECO:0000256" key="3">
    <source>
        <dbReference type="ARBA" id="ARBA00004563"/>
    </source>
</evidence>
<evidence type="ECO:0000256" key="21">
    <source>
        <dbReference type="ARBA" id="ARBA00023157"/>
    </source>
</evidence>
<dbReference type="CDD" id="cd09851">
    <property type="entry name" value="HTLV-1-like_HR1-HR2"/>
    <property type="match status" value="1"/>
</dbReference>
<evidence type="ECO:0000256" key="9">
    <source>
        <dbReference type="ARBA" id="ARBA00022595"/>
    </source>
</evidence>
<sequence>MGKSSLFICLFCSYMASLFVPGDPSRCTLFIGASSYHSSPCGSNYPQCTWTLDLVSLTRDQSLNPPCPDLVTYSQYHRPYSLYLFPHWITKPNRQGLGYYSASYSDPCAIKCPYLGCQSWTCPYTGPMSSPYWKYTSDLNFTQKVSSVTLHLHFSKCGSSFSLLLDAPGYDPVWFLSSQTTQAPPTPAPLTQDSDFQHILEPSVPWSSKILNLILLTLKSTNYSCMVCVDRSSLSSWHVLYDPLKVPKQHEPRARALLRPSLAIPITNTTPPFPWSHCYCPLLQAVISNNCNNSVILPPFSLSPVLDLSKPRQRRAVPIAVWLVSALAVGTGIAGGTTGSLSLASSRSLLHEVDQDISHLTQAIVKNHNNILRVAQYAAQNRRGLDLLFWEQGGLCKAIREQCCFLNISNTHVSVLQERPPLEKRVITGWGLNWDLGLSQWAREALQTGITLLALFLLLIMVGPCVLRQLQALLFRLQHRSHPYSLLNRETNL</sequence>
<evidence type="ECO:0000256" key="22">
    <source>
        <dbReference type="ARBA" id="ARBA00023180"/>
    </source>
</evidence>
<dbReference type="InterPro" id="IPR018154">
    <property type="entry name" value="TLV/ENV_coat_polyprotein"/>
</dbReference>
<keyword evidence="17 28" id="KW-1133">Transmembrane helix</keyword>
<dbReference type="GeneID" id="13230768"/>
<evidence type="ECO:0000313" key="29">
    <source>
        <dbReference type="EMBL" id="ABW89484.1"/>
    </source>
</evidence>
<evidence type="ECO:0000256" key="4">
    <source>
        <dbReference type="ARBA" id="ARBA00004650"/>
    </source>
</evidence>
<evidence type="ECO:0000256" key="15">
    <source>
        <dbReference type="ARBA" id="ARBA00022870"/>
    </source>
</evidence>
<dbReference type="PANTHER" id="PTHR10424:SF81">
    <property type="entry name" value="ERVV2 PROTEIN"/>
    <property type="match status" value="1"/>
</dbReference>
<keyword evidence="12" id="KW-0732">Signal</keyword>
<evidence type="ECO:0000256" key="12">
    <source>
        <dbReference type="ARBA" id="ARBA00022729"/>
    </source>
</evidence>
<accession>D1MNA4</accession>
<evidence type="ECO:0000256" key="13">
    <source>
        <dbReference type="ARBA" id="ARBA00022804"/>
    </source>
</evidence>
<keyword evidence="22" id="KW-0325">Glycoprotein</keyword>
<dbReference type="GO" id="GO:0020002">
    <property type="term" value="C:host cell plasma membrane"/>
    <property type="evidence" value="ECO:0007669"/>
    <property type="project" value="UniProtKB-SubCell"/>
</dbReference>
<comment type="function">
    <text evidence="26">The surface protein (SU) attaches the virus to the host cell by binding to its receptor. This interaction triggers the refolding of the transmembrane protein (TM) and is thought to activate its fusogenic potential by unmasking its fusion peptide. Fusion occurs at the host cell plasma membrane.</text>
</comment>
<dbReference type="EMBL" id="EU231644">
    <property type="protein sequence ID" value="ABW89484.1"/>
    <property type="molecule type" value="Genomic_DNA"/>
</dbReference>
<keyword evidence="18" id="KW-0175">Coiled coil</keyword>
<evidence type="ECO:0000256" key="25">
    <source>
        <dbReference type="ARBA" id="ARBA00024648"/>
    </source>
</evidence>
<evidence type="ECO:0000256" key="19">
    <source>
        <dbReference type="ARBA" id="ARBA00023136"/>
    </source>
</evidence>
<evidence type="ECO:0000256" key="1">
    <source>
        <dbReference type="ARBA" id="ARBA00004402"/>
    </source>
</evidence>
<dbReference type="GO" id="GO:0046718">
    <property type="term" value="P:symbiont entry into host cell"/>
    <property type="evidence" value="ECO:0007669"/>
    <property type="project" value="UniProtKB-KW"/>
</dbReference>
<dbReference type="GO" id="GO:0019031">
    <property type="term" value="C:viral envelope"/>
    <property type="evidence" value="ECO:0007669"/>
    <property type="project" value="UniProtKB-KW"/>
</dbReference>
<keyword evidence="13" id="KW-1161">Viral attachment to host cell</keyword>
<dbReference type="Pfam" id="PF00429">
    <property type="entry name" value="TLV_coat"/>
    <property type="match status" value="2"/>
</dbReference>
<evidence type="ECO:0000256" key="23">
    <source>
        <dbReference type="ARBA" id="ARBA00023288"/>
    </source>
</evidence>
<dbReference type="GO" id="GO:0019064">
    <property type="term" value="P:fusion of virus membrane with host plasma membrane"/>
    <property type="evidence" value="ECO:0007669"/>
    <property type="project" value="UniProtKB-KW"/>
</dbReference>
<feature type="transmembrane region" description="Helical" evidence="28">
    <location>
        <begin position="445"/>
        <end position="467"/>
    </location>
</feature>
<keyword evidence="15" id="KW-1043">Host membrane</keyword>
<evidence type="ECO:0000256" key="14">
    <source>
        <dbReference type="ARBA" id="ARBA00022844"/>
    </source>
</evidence>
<proteinExistence type="predicted"/>
<evidence type="ECO:0000256" key="8">
    <source>
        <dbReference type="ARBA" id="ARBA00022581"/>
    </source>
</evidence>
<dbReference type="Gene3D" id="1.10.287.210">
    <property type="match status" value="1"/>
</dbReference>
<evidence type="ECO:0000256" key="16">
    <source>
        <dbReference type="ARBA" id="ARBA00022879"/>
    </source>
</evidence>